<sequence length="539" mass="57974">MSDELGLTQQAAMVAALRRRLAAETGCTVAQFETHISHVLVCGEHAFKFKKALKNAFLDQSTLAQRRWACEEELRLNRRLAPDLYLAVVPICGTPVAPEIAGQGVAFDVAVKMRSFAQDGLWDALAARAELGPQHIDALVQLLVPFHAAAAGAHGALGSPAGLRAAMLDNLAELAQWDASTDGRARLQRLRDWEAATFERLEPLMAQRLAQGRVRECHGDLHLGNVATVDGRTLVFDCIEFNDSFRWIDVMSELAFMAMDLHAHGLPKLAHRLVSGYLEAGGDYGGVELLDYYLVHRALVRAKVGMLRAQQSAAASGGATAGGPSTVGRYIDLALAFSRRGDTRAVLMLTHGFSGSGKSSLTLDLLGAIGAIRIRADVERKRLAGLQPLDHAGAPASPGLYAPEMTAATYARLLALAAPVLRSGRHAILDATFLQRARRDAARQFAALQAVRCIVLDFEVEIEVLRQRLRERTLRGADPSDADGNVLAAQLLAAEPLQADELAQVFRCRCASKVEASCPQADWAPLLAWLAGGGIAVGK</sequence>
<dbReference type="SUPFAM" id="SSF56112">
    <property type="entry name" value="Protein kinase-like (PK-like)"/>
    <property type="match status" value="1"/>
</dbReference>
<dbReference type="InterPro" id="IPR052732">
    <property type="entry name" value="Cell-binding_unc_protein"/>
</dbReference>
<dbReference type="Gene3D" id="3.40.50.300">
    <property type="entry name" value="P-loop containing nucleotide triphosphate hydrolases"/>
    <property type="match status" value="1"/>
</dbReference>
<dbReference type="InterPro" id="IPR002575">
    <property type="entry name" value="Aminoglycoside_PTrfase"/>
</dbReference>
<name>A0ABN1KHE5_9BURK</name>
<reference evidence="2 3" key="1">
    <citation type="journal article" date="2019" name="Int. J. Syst. Evol. Microbiol.">
        <title>The Global Catalogue of Microorganisms (GCM) 10K type strain sequencing project: providing services to taxonomists for standard genome sequencing and annotation.</title>
        <authorList>
            <consortium name="The Broad Institute Genomics Platform"/>
            <consortium name="The Broad Institute Genome Sequencing Center for Infectious Disease"/>
            <person name="Wu L."/>
            <person name="Ma J."/>
        </authorList>
    </citation>
    <scope>NUCLEOTIDE SEQUENCE [LARGE SCALE GENOMIC DNA]</scope>
    <source>
        <strain evidence="2 3">JCM 15503</strain>
    </source>
</reference>
<organism evidence="2 3">
    <name type="scientific">Ideonella azotifigens</name>
    <dbReference type="NCBI Taxonomy" id="513160"/>
    <lineage>
        <taxon>Bacteria</taxon>
        <taxon>Pseudomonadati</taxon>
        <taxon>Pseudomonadota</taxon>
        <taxon>Betaproteobacteria</taxon>
        <taxon>Burkholderiales</taxon>
        <taxon>Sphaerotilaceae</taxon>
        <taxon>Ideonella</taxon>
    </lineage>
</organism>
<dbReference type="PANTHER" id="PTHR43883">
    <property type="entry name" value="SLR0207 PROTEIN"/>
    <property type="match status" value="1"/>
</dbReference>
<dbReference type="Gene3D" id="3.90.1200.10">
    <property type="match status" value="1"/>
</dbReference>
<dbReference type="PANTHER" id="PTHR43883:SF1">
    <property type="entry name" value="GLUCONOKINASE"/>
    <property type="match status" value="1"/>
</dbReference>
<protein>
    <submittedName>
        <fullName evidence="2">Bifunctional aminoglycoside phosphotransferase/ATP-binding protein</fullName>
    </submittedName>
</protein>
<gene>
    <name evidence="2" type="ORF">GCM10009107_55430</name>
</gene>
<dbReference type="EMBL" id="BAAAEW010000045">
    <property type="protein sequence ID" value="GAA0766941.1"/>
    <property type="molecule type" value="Genomic_DNA"/>
</dbReference>
<feature type="domain" description="Aminoglycoside phosphotransferase" evidence="1">
    <location>
        <begin position="121"/>
        <end position="288"/>
    </location>
</feature>
<dbReference type="InterPro" id="IPR027417">
    <property type="entry name" value="P-loop_NTPase"/>
</dbReference>
<evidence type="ECO:0000259" key="1">
    <source>
        <dbReference type="Pfam" id="PF01636"/>
    </source>
</evidence>
<dbReference type="InterPro" id="IPR011009">
    <property type="entry name" value="Kinase-like_dom_sf"/>
</dbReference>
<evidence type="ECO:0000313" key="2">
    <source>
        <dbReference type="EMBL" id="GAA0766941.1"/>
    </source>
</evidence>
<dbReference type="Pfam" id="PF01636">
    <property type="entry name" value="APH"/>
    <property type="match status" value="1"/>
</dbReference>
<comment type="caution">
    <text evidence="2">The sequence shown here is derived from an EMBL/GenBank/DDBJ whole genome shotgun (WGS) entry which is preliminary data.</text>
</comment>
<proteinExistence type="predicted"/>
<dbReference type="SUPFAM" id="SSF52540">
    <property type="entry name" value="P-loop containing nucleoside triphosphate hydrolases"/>
    <property type="match status" value="1"/>
</dbReference>
<dbReference type="Pfam" id="PF13671">
    <property type="entry name" value="AAA_33"/>
    <property type="match status" value="1"/>
</dbReference>
<dbReference type="Proteomes" id="UP001500279">
    <property type="component" value="Unassembled WGS sequence"/>
</dbReference>
<evidence type="ECO:0000313" key="3">
    <source>
        <dbReference type="Proteomes" id="UP001500279"/>
    </source>
</evidence>
<keyword evidence="3" id="KW-1185">Reference proteome</keyword>
<accession>A0ABN1KHE5</accession>